<gene>
    <name evidence="2" type="ORF">HYPSUDRAFT_199895</name>
</gene>
<feature type="region of interest" description="Disordered" evidence="1">
    <location>
        <begin position="141"/>
        <end position="182"/>
    </location>
</feature>
<evidence type="ECO:0000313" key="2">
    <source>
        <dbReference type="EMBL" id="KJA25373.1"/>
    </source>
</evidence>
<keyword evidence="3" id="KW-1185">Reference proteome</keyword>
<feature type="region of interest" description="Disordered" evidence="1">
    <location>
        <begin position="1"/>
        <end position="56"/>
    </location>
</feature>
<dbReference type="EMBL" id="KN817532">
    <property type="protein sequence ID" value="KJA25373.1"/>
    <property type="molecule type" value="Genomic_DNA"/>
</dbReference>
<organism evidence="2 3">
    <name type="scientific">Hypholoma sublateritium (strain FD-334 SS-4)</name>
    <dbReference type="NCBI Taxonomy" id="945553"/>
    <lineage>
        <taxon>Eukaryota</taxon>
        <taxon>Fungi</taxon>
        <taxon>Dikarya</taxon>
        <taxon>Basidiomycota</taxon>
        <taxon>Agaricomycotina</taxon>
        <taxon>Agaricomycetes</taxon>
        <taxon>Agaricomycetidae</taxon>
        <taxon>Agaricales</taxon>
        <taxon>Agaricineae</taxon>
        <taxon>Strophariaceae</taxon>
        <taxon>Hypholoma</taxon>
    </lineage>
</organism>
<dbReference type="Proteomes" id="UP000054270">
    <property type="component" value="Unassembled WGS sequence"/>
</dbReference>
<sequence>MGSSQSRAESSVDRIKRAETQNGKSQEAQLPSQPPPPPPDPAPTAAPHCLPTSLDASFVPPDAVLRSAGDSPLKLFHTASSARRRPPGSQSPAPSIHAANGAYYDALQHRLQPAFALTAATSHGAFCPCVRPLPCTATAPTRPQGIQRVRTPPPLPHPAYTRPRRRRGLHSPLDARHAHRTAARGVLDTAGPAAPCRCPTKSYDTEKMGVDARQAHGTAARAVLDASAAAVAFIRAGVRVRRRGWLKSYVPPPRGSTSTRSLGLFDAIAPTTAYGFSRLGVYMCVPVCLR</sequence>
<feature type="compositionally biased region" description="Polar residues" evidence="1">
    <location>
        <begin position="20"/>
        <end position="31"/>
    </location>
</feature>
<evidence type="ECO:0000313" key="3">
    <source>
        <dbReference type="Proteomes" id="UP000054270"/>
    </source>
</evidence>
<reference evidence="3" key="1">
    <citation type="submission" date="2014-04" db="EMBL/GenBank/DDBJ databases">
        <title>Evolutionary Origins and Diversification of the Mycorrhizal Mutualists.</title>
        <authorList>
            <consortium name="DOE Joint Genome Institute"/>
            <consortium name="Mycorrhizal Genomics Consortium"/>
            <person name="Kohler A."/>
            <person name="Kuo A."/>
            <person name="Nagy L.G."/>
            <person name="Floudas D."/>
            <person name="Copeland A."/>
            <person name="Barry K.W."/>
            <person name="Cichocki N."/>
            <person name="Veneault-Fourrey C."/>
            <person name="LaButti K."/>
            <person name="Lindquist E.A."/>
            <person name="Lipzen A."/>
            <person name="Lundell T."/>
            <person name="Morin E."/>
            <person name="Murat C."/>
            <person name="Riley R."/>
            <person name="Ohm R."/>
            <person name="Sun H."/>
            <person name="Tunlid A."/>
            <person name="Henrissat B."/>
            <person name="Grigoriev I.V."/>
            <person name="Hibbett D.S."/>
            <person name="Martin F."/>
        </authorList>
    </citation>
    <scope>NUCLEOTIDE SEQUENCE [LARGE SCALE GENOMIC DNA]</scope>
    <source>
        <strain evidence="3">FD-334 SS-4</strain>
    </source>
</reference>
<accession>A0A0D2MN51</accession>
<feature type="compositionally biased region" description="Pro residues" evidence="1">
    <location>
        <begin position="32"/>
        <end position="44"/>
    </location>
</feature>
<protein>
    <submittedName>
        <fullName evidence="2">Uncharacterized protein</fullName>
    </submittedName>
</protein>
<evidence type="ECO:0000256" key="1">
    <source>
        <dbReference type="SAM" id="MobiDB-lite"/>
    </source>
</evidence>
<dbReference type="AlphaFoldDB" id="A0A0D2MN51"/>
<feature type="compositionally biased region" description="Basic and acidic residues" evidence="1">
    <location>
        <begin position="10"/>
        <end position="19"/>
    </location>
</feature>
<proteinExistence type="predicted"/>
<name>A0A0D2MN51_HYPSF</name>